<dbReference type="GO" id="GO:0009279">
    <property type="term" value="C:cell outer membrane"/>
    <property type="evidence" value="ECO:0007669"/>
    <property type="project" value="UniProtKB-SubCell"/>
</dbReference>
<gene>
    <name evidence="10" type="ORF">BXY82_2913</name>
</gene>
<evidence type="ECO:0000256" key="8">
    <source>
        <dbReference type="SAM" id="SignalP"/>
    </source>
</evidence>
<dbReference type="Pfam" id="PF13715">
    <property type="entry name" value="CarbopepD_reg_2"/>
    <property type="match status" value="1"/>
</dbReference>
<dbReference type="NCBIfam" id="TIGR04056">
    <property type="entry name" value="OMP_RagA_SusC"/>
    <property type="match status" value="1"/>
</dbReference>
<feature type="signal peptide" evidence="8">
    <location>
        <begin position="1"/>
        <end position="22"/>
    </location>
</feature>
<keyword evidence="5 7" id="KW-0472">Membrane</keyword>
<dbReference type="NCBIfam" id="TIGR04057">
    <property type="entry name" value="SusC_RagA_signa"/>
    <property type="match status" value="1"/>
</dbReference>
<dbReference type="SUPFAM" id="SSF56935">
    <property type="entry name" value="Porins"/>
    <property type="match status" value="1"/>
</dbReference>
<comment type="subcellular location">
    <subcellularLocation>
        <location evidence="1 7">Cell outer membrane</location>
        <topology evidence="1 7">Multi-pass membrane protein</topology>
    </subcellularLocation>
</comment>
<evidence type="ECO:0000259" key="9">
    <source>
        <dbReference type="Pfam" id="PF07715"/>
    </source>
</evidence>
<dbReference type="OrthoDB" id="9768177at2"/>
<evidence type="ECO:0000256" key="6">
    <source>
        <dbReference type="ARBA" id="ARBA00023237"/>
    </source>
</evidence>
<dbReference type="InterPro" id="IPR008969">
    <property type="entry name" value="CarboxyPept-like_regulatory"/>
</dbReference>
<dbReference type="SUPFAM" id="SSF49464">
    <property type="entry name" value="Carboxypeptidase regulatory domain-like"/>
    <property type="match status" value="1"/>
</dbReference>
<dbReference type="InterPro" id="IPR023996">
    <property type="entry name" value="TonB-dep_OMP_SusC/RagA"/>
</dbReference>
<dbReference type="InterPro" id="IPR012910">
    <property type="entry name" value="Plug_dom"/>
</dbReference>
<dbReference type="Proteomes" id="UP000294689">
    <property type="component" value="Unassembled WGS sequence"/>
</dbReference>
<evidence type="ECO:0000256" key="5">
    <source>
        <dbReference type="ARBA" id="ARBA00023136"/>
    </source>
</evidence>
<comment type="similarity">
    <text evidence="7">Belongs to the TonB-dependent receptor family.</text>
</comment>
<dbReference type="InterPro" id="IPR039426">
    <property type="entry name" value="TonB-dep_rcpt-like"/>
</dbReference>
<evidence type="ECO:0000256" key="3">
    <source>
        <dbReference type="ARBA" id="ARBA00022452"/>
    </source>
</evidence>
<dbReference type="FunFam" id="2.60.40.1120:FF:000003">
    <property type="entry name" value="Outer membrane protein Omp121"/>
    <property type="match status" value="1"/>
</dbReference>
<dbReference type="InterPro" id="IPR023997">
    <property type="entry name" value="TonB-dep_OMP_SusC/RagA_CS"/>
</dbReference>
<feature type="chain" id="PRO_5020325537" evidence="8">
    <location>
        <begin position="23"/>
        <end position="1053"/>
    </location>
</feature>
<name>A0A4R7PL06_9FLAO</name>
<dbReference type="Pfam" id="PF07715">
    <property type="entry name" value="Plug"/>
    <property type="match status" value="1"/>
</dbReference>
<feature type="domain" description="TonB-dependent receptor plug" evidence="9">
    <location>
        <begin position="116"/>
        <end position="216"/>
    </location>
</feature>
<dbReference type="PROSITE" id="PS52016">
    <property type="entry name" value="TONB_DEPENDENT_REC_3"/>
    <property type="match status" value="1"/>
</dbReference>
<keyword evidence="4 7" id="KW-0812">Transmembrane</keyword>
<proteinExistence type="inferred from homology"/>
<dbReference type="Gene3D" id="2.40.170.20">
    <property type="entry name" value="TonB-dependent receptor, beta-barrel domain"/>
    <property type="match status" value="1"/>
</dbReference>
<dbReference type="AlphaFoldDB" id="A0A4R7PL06"/>
<dbReference type="InterPro" id="IPR037066">
    <property type="entry name" value="Plug_dom_sf"/>
</dbReference>
<evidence type="ECO:0000313" key="10">
    <source>
        <dbReference type="EMBL" id="TDU34250.1"/>
    </source>
</evidence>
<organism evidence="10 11">
    <name type="scientific">Gelidibacter sediminis</name>
    <dbReference type="NCBI Taxonomy" id="1608710"/>
    <lineage>
        <taxon>Bacteria</taxon>
        <taxon>Pseudomonadati</taxon>
        <taxon>Bacteroidota</taxon>
        <taxon>Flavobacteriia</taxon>
        <taxon>Flavobacteriales</taxon>
        <taxon>Flavobacteriaceae</taxon>
        <taxon>Gelidibacter</taxon>
    </lineage>
</organism>
<evidence type="ECO:0000256" key="4">
    <source>
        <dbReference type="ARBA" id="ARBA00022692"/>
    </source>
</evidence>
<keyword evidence="3 7" id="KW-1134">Transmembrane beta strand</keyword>
<reference evidence="10 11" key="1">
    <citation type="submission" date="2019-03" db="EMBL/GenBank/DDBJ databases">
        <title>Genomic Encyclopedia of Archaeal and Bacterial Type Strains, Phase II (KMG-II): from individual species to whole genera.</title>
        <authorList>
            <person name="Goeker M."/>
        </authorList>
    </citation>
    <scope>NUCLEOTIDE SEQUENCE [LARGE SCALE GENOMIC DNA]</scope>
    <source>
        <strain evidence="10 11">DSM 28135</strain>
    </source>
</reference>
<dbReference type="EMBL" id="SOBW01000010">
    <property type="protein sequence ID" value="TDU34250.1"/>
    <property type="molecule type" value="Genomic_DNA"/>
</dbReference>
<comment type="caution">
    <text evidence="10">The sequence shown here is derived from an EMBL/GenBank/DDBJ whole genome shotgun (WGS) entry which is preliminary data.</text>
</comment>
<evidence type="ECO:0000313" key="11">
    <source>
        <dbReference type="Proteomes" id="UP000294689"/>
    </source>
</evidence>
<dbReference type="RefSeq" id="WP_133758913.1">
    <property type="nucleotide sequence ID" value="NZ_SOBW01000010.1"/>
</dbReference>
<keyword evidence="8" id="KW-0732">Signal</keyword>
<dbReference type="Gene3D" id="2.60.40.1120">
    <property type="entry name" value="Carboxypeptidase-like, regulatory domain"/>
    <property type="match status" value="1"/>
</dbReference>
<dbReference type="InterPro" id="IPR036942">
    <property type="entry name" value="Beta-barrel_TonB_sf"/>
</dbReference>
<evidence type="ECO:0000256" key="1">
    <source>
        <dbReference type="ARBA" id="ARBA00004571"/>
    </source>
</evidence>
<keyword evidence="2 7" id="KW-0813">Transport</keyword>
<protein>
    <submittedName>
        <fullName evidence="10">TonB-linked SusC/RagA family outer membrane protein</fullName>
    </submittedName>
</protein>
<evidence type="ECO:0000256" key="2">
    <source>
        <dbReference type="ARBA" id="ARBA00022448"/>
    </source>
</evidence>
<keyword evidence="6 7" id="KW-0998">Cell outer membrane</keyword>
<dbReference type="Gene3D" id="2.170.130.10">
    <property type="entry name" value="TonB-dependent receptor, plug domain"/>
    <property type="match status" value="1"/>
</dbReference>
<accession>A0A4R7PL06</accession>
<evidence type="ECO:0000256" key="7">
    <source>
        <dbReference type="PROSITE-ProRule" id="PRU01360"/>
    </source>
</evidence>
<keyword evidence="11" id="KW-1185">Reference proteome</keyword>
<sequence>MKTKFSGILTLLLAFFVQITFAQEKTISGTVSDNSGLPLPGVNIIVKGTATGTQTDFDGNYTISAKSGDVLTFTYVGLKAQEVTVGASNTINVTMEEDAAVLDEVVVTALGIKRDKQSLGYAQQTVEGESLSKARETNINNALAGKVAGVQFSGAPSSGFGNSNIRLRGDTGILYIVDNIKVDGPADVITDDIESMSVLKGAAATALYGPQGKNGVIIITTKTAKAGQSTVTLNVSTAAENVYVLPEYQNEYGGGYSQDFNIFTYNPALHPADWAAFDGQKMVEYYADESWGPKMDGTLVRHWDSWITGTPQFGELRPFSPNPNNVRDFYRQGLTTNTNVTFAKGGEGFSVRASLANIERTGIVPDSDRNTVQGSFSASMDLSEKLTAFANVSYQDRRTSNFPDNGYGNIASNFNQWWQRQLDMDRLKDYVRNGNVVSWNINSPSNPTPLYWDSPYFIANETDNPQQKHAFYGRFGLNYEIIDGLDASLEVRKTLNAYESTNQFGFGGLGQPFYSEFESSRGTDELFGIVNYQTDLSDSFDLSASAGFELYDTNYKSISASTAGGLSADGFYSLNTSVDRPNLSSYKENVQRKSTFAKASIGFKDIVFIDGSARYDWQSTASAQNNRVETYGISGSLIFSKLLPQNSVLTFGKLRASLAEAPLFPNAYALSETYAIGTPYGSTGKLSVKGQLPNQNLIGGVRSEYEFGLETKFFNGRVGIDATYFNKVDDQLPVGVSLDPSTGYTSFLTNSGKQTYDGFELAVSIIPVRTEDFQWDLSANLGTLNRRVDKIADGVTTNVLSTSWRGLQLQEREGDEWGTLYGRTFRRDENGNKILSSTGSPRYDTDQYLGNLLPDFTGGATTNIRYKNLNLGLDFDFQKGGSIFSVTRMFNAYSGLGIETVGNNALGNPKRDPVTGGSSATAVPAAQAGSNSGGVLIEGVDETTGAPASYYVDAVTYYGRLFALHENWIYDASYVKLRQARLDYTFPKKWLDNTFIDKLNVGVYASNLWLIYTSIDGVDVSEIEDNNQTGYGWTEGGQSPNTRTVGVNLNITF</sequence>